<evidence type="ECO:0000313" key="1">
    <source>
        <dbReference type="EMBL" id="AGY57797.1"/>
    </source>
</evidence>
<dbReference type="AlphaFoldDB" id="U5QFS7"/>
<proteinExistence type="predicted"/>
<dbReference type="PANTHER" id="PTHR37310">
    <property type="entry name" value="CYTOPLASMIC PROTEIN-RELATED"/>
    <property type="match status" value="1"/>
</dbReference>
<dbReference type="STRING" id="1183438.GKIL_1551"/>
<accession>U5QFS7</accession>
<sequence length="127" mass="13588">MDGSQPAGSVQDQMWRCIDLCLSAHHMCLATAMHRIELGGEAADLAQVRLLLDCAELCQTHANLMSRQSEFHVRVSPLCAEACNRAATACEMLKDDPQAQACAKACRLASESCEKMTYAGSALGATA</sequence>
<dbReference type="CDD" id="cd08026">
    <property type="entry name" value="DUF326"/>
    <property type="match status" value="1"/>
</dbReference>
<protein>
    <recommendedName>
        <fullName evidence="3">Ferredoxin</fullName>
    </recommendedName>
</protein>
<evidence type="ECO:0008006" key="3">
    <source>
        <dbReference type="Google" id="ProtNLM"/>
    </source>
</evidence>
<dbReference type="RefSeq" id="WP_023172907.1">
    <property type="nucleotide sequence ID" value="NC_022600.1"/>
</dbReference>
<dbReference type="eggNOG" id="ENOG5032YX2">
    <property type="taxonomic scope" value="Bacteria"/>
</dbReference>
<dbReference type="Proteomes" id="UP000017396">
    <property type="component" value="Chromosome"/>
</dbReference>
<dbReference type="PATRIC" id="fig|1183438.3.peg.1526"/>
<dbReference type="KEGG" id="glj:GKIL_1551"/>
<dbReference type="OrthoDB" id="5396211at2"/>
<dbReference type="EMBL" id="CP003587">
    <property type="protein sequence ID" value="AGY57797.1"/>
    <property type="molecule type" value="Genomic_DNA"/>
</dbReference>
<dbReference type="InterPro" id="IPR005560">
    <property type="entry name" value="Csp_YhjQ"/>
</dbReference>
<organism evidence="1 2">
    <name type="scientific">Gloeobacter kilaueensis (strain ATCC BAA-2537 / CCAP 1431/1 / ULC 316 / JS1)</name>
    <dbReference type="NCBI Taxonomy" id="1183438"/>
    <lineage>
        <taxon>Bacteria</taxon>
        <taxon>Bacillati</taxon>
        <taxon>Cyanobacteriota</taxon>
        <taxon>Cyanophyceae</taxon>
        <taxon>Gloeobacterales</taxon>
        <taxon>Gloeobacteraceae</taxon>
        <taxon>Gloeobacter</taxon>
    </lineage>
</organism>
<dbReference type="Pfam" id="PF03860">
    <property type="entry name" value="Csp"/>
    <property type="match status" value="1"/>
</dbReference>
<gene>
    <name evidence="1" type="ORF">GKIL_1551</name>
</gene>
<dbReference type="InterPro" id="IPR044543">
    <property type="entry name" value="YHJQ-like"/>
</dbReference>
<name>U5QFS7_GLOK1</name>
<dbReference type="HOGENOM" id="CLU_142273_0_0_3"/>
<dbReference type="PANTHER" id="PTHR37310:SF1">
    <property type="entry name" value="CYTOPLASMIC PROTEIN"/>
    <property type="match status" value="1"/>
</dbReference>
<dbReference type="Gene3D" id="1.20.1270.360">
    <property type="match status" value="1"/>
</dbReference>
<evidence type="ECO:0000313" key="2">
    <source>
        <dbReference type="Proteomes" id="UP000017396"/>
    </source>
</evidence>
<reference evidence="1 2" key="1">
    <citation type="journal article" date="2013" name="PLoS ONE">
        <title>Cultivation and Complete Genome Sequencing of Gloeobacter kilaueensis sp. nov., from a Lava Cave in Kilauea Caldera, Hawai'i.</title>
        <authorList>
            <person name="Saw J.H."/>
            <person name="Schatz M."/>
            <person name="Brown M.V."/>
            <person name="Kunkel D.D."/>
            <person name="Foster J.S."/>
            <person name="Shick H."/>
            <person name="Christensen S."/>
            <person name="Hou S."/>
            <person name="Wan X."/>
            <person name="Donachie S.P."/>
        </authorList>
    </citation>
    <scope>NUCLEOTIDE SEQUENCE [LARGE SCALE GENOMIC DNA]</scope>
    <source>
        <strain evidence="2">JS</strain>
    </source>
</reference>
<keyword evidence="2" id="KW-1185">Reference proteome</keyword>